<evidence type="ECO:0000313" key="1">
    <source>
        <dbReference type="EMBL" id="ESA12581.1"/>
    </source>
</evidence>
<reference evidence="1" key="1">
    <citation type="submission" date="2013-07" db="EMBL/GenBank/DDBJ databases">
        <title>The genome of an arbuscular mycorrhizal fungus provides insights into the evolution of the oldest plant symbiosis.</title>
        <authorList>
            <consortium name="DOE Joint Genome Institute"/>
            <person name="Tisserant E."/>
            <person name="Malbreil M."/>
            <person name="Kuo A."/>
            <person name="Kohler A."/>
            <person name="Symeonidi A."/>
            <person name="Balestrini R."/>
            <person name="Charron P."/>
            <person name="Duensing N."/>
            <person name="Frei-dit-Frey N."/>
            <person name="Gianinazzi-Pearson V."/>
            <person name="Gilbert B."/>
            <person name="Handa Y."/>
            <person name="Hijri M."/>
            <person name="Kaul R."/>
            <person name="Kawaguchi M."/>
            <person name="Krajinski F."/>
            <person name="Lammers P."/>
            <person name="Lapierre D."/>
            <person name="Masclaux F.G."/>
            <person name="Murat C."/>
            <person name="Morin E."/>
            <person name="Ndikumana S."/>
            <person name="Pagni M."/>
            <person name="Petitpierre D."/>
            <person name="Requena N."/>
            <person name="Rosikiewicz P."/>
            <person name="Riley R."/>
            <person name="Saito K."/>
            <person name="San Clemente H."/>
            <person name="Shapiro H."/>
            <person name="van Tuinen D."/>
            <person name="Becard G."/>
            <person name="Bonfante P."/>
            <person name="Paszkowski U."/>
            <person name="Shachar-Hill Y."/>
            <person name="Young J.P."/>
            <person name="Sanders I.R."/>
            <person name="Henrissat B."/>
            <person name="Rensing S.A."/>
            <person name="Grigoriev I.V."/>
            <person name="Corradi N."/>
            <person name="Roux C."/>
            <person name="Martin F."/>
        </authorList>
    </citation>
    <scope>NUCLEOTIDE SEQUENCE</scope>
    <source>
        <strain evidence="1">DAOM 197198</strain>
    </source>
</reference>
<dbReference type="HOGENOM" id="CLU_3107549_0_0_1"/>
<protein>
    <submittedName>
        <fullName evidence="1">Uncharacterized protein</fullName>
    </submittedName>
</protein>
<name>U9UAE2_RHIID</name>
<gene>
    <name evidence="1" type="ORF">GLOINDRAFT_26974</name>
</gene>
<organism evidence="1">
    <name type="scientific">Rhizophagus irregularis (strain DAOM 181602 / DAOM 197198 / MUCL 43194)</name>
    <name type="common">Arbuscular mycorrhizal fungus</name>
    <name type="synonym">Glomus intraradices</name>
    <dbReference type="NCBI Taxonomy" id="747089"/>
    <lineage>
        <taxon>Eukaryota</taxon>
        <taxon>Fungi</taxon>
        <taxon>Fungi incertae sedis</taxon>
        <taxon>Mucoromycota</taxon>
        <taxon>Glomeromycotina</taxon>
        <taxon>Glomeromycetes</taxon>
        <taxon>Glomerales</taxon>
        <taxon>Glomeraceae</taxon>
        <taxon>Rhizophagus</taxon>
    </lineage>
</organism>
<sequence length="51" mass="5924">MFNYNSDDTLCKKNAYNKRNSYFTGTVDIVTIDLRQGHVIVTEIHVTFIVK</sequence>
<dbReference type="AlphaFoldDB" id="U9UAE2"/>
<proteinExistence type="predicted"/>
<accession>U9UAE2</accession>
<dbReference type="EMBL" id="KI284777">
    <property type="protein sequence ID" value="ESA12581.1"/>
    <property type="molecule type" value="Genomic_DNA"/>
</dbReference>